<proteinExistence type="predicted"/>
<dbReference type="EMBL" id="JBBBZM010000014">
    <property type="protein sequence ID" value="KAL0639173.1"/>
    <property type="molecule type" value="Genomic_DNA"/>
</dbReference>
<dbReference type="InterPro" id="IPR013655">
    <property type="entry name" value="PAS_fold_3"/>
</dbReference>
<dbReference type="SUPFAM" id="SSF55785">
    <property type="entry name" value="PYP-like sensor domain (PAS domain)"/>
    <property type="match status" value="1"/>
</dbReference>
<organism evidence="4 5">
    <name type="scientific">Discina gigas</name>
    <dbReference type="NCBI Taxonomy" id="1032678"/>
    <lineage>
        <taxon>Eukaryota</taxon>
        <taxon>Fungi</taxon>
        <taxon>Dikarya</taxon>
        <taxon>Ascomycota</taxon>
        <taxon>Pezizomycotina</taxon>
        <taxon>Pezizomycetes</taxon>
        <taxon>Pezizales</taxon>
        <taxon>Discinaceae</taxon>
        <taxon>Discina</taxon>
    </lineage>
</organism>
<sequence>MAGPVTAGGSKASRKKSVLPSLPRCAHSIQFYEAENFLFDAVSRFILPSFFSTENAAVIVATRLHLDGLEAHLREQNLAPGLLKERGQLILVDAEALLPSLITSGKVDSGAFETYFGKVFQDIRKQYPRILAYGELVNILCERGTHLLAHELEQVWERFLTSFGKDISLLCGYDMAVFEADGLSDVFQQICLSHAHVVPVEKKYPLLGDSQDRTTVVAMLQQQTRCLQAEANRRKISETALQSILDHFSSPAPDASTKVHRQDERNSCVPVGICGRTSYEGRSQYFVNEQFCEISGLRENQIRKDGNWLNAVHHLDRERISRCFSFEDGRLRKQDYRFVHANGEVRWVAAEFTVNVYGYVHTIFDVTHARGLQDQRQSIVHQPEICGDYGKPSADTYGFGLRRPTTDANGNSLLASNFQLQRNENSDEAALLHAISTEHSAQITADRINIEFESISKLLSGIAKDDNLSQHSINFAAIKAHTEKLQAWYSCLPGSLALHVVTIDHSIPSAQKLLMLQAYCAYLRSIVIITRRVLIKVATTATRSTCAQEGGSLEVFYANKCIGAARGLCKVLDLIFSGKNKPQKGWLTMSSAFTACVIVFLDISLRPIAGASAIEDLIKVIPRCIDALKSSPRSDRQTCKRYLETLIPFWMALKPPLASEISSGKVPSPVPASSWMALETSWTSTWTHGQAYPISDDLLSILKEPCGGVDYQDWVTGSWDWRFLLPPDLPPTAQNTVSTTGSANTSWIDISDNRKAKRSKGDDDEPPNHPQPLPRLSPNRLSPNRLSPNRLSPNRSTKT</sequence>
<dbReference type="Pfam" id="PF08447">
    <property type="entry name" value="PAS_3"/>
    <property type="match status" value="1"/>
</dbReference>
<feature type="compositionally biased region" description="Low complexity" evidence="1">
    <location>
        <begin position="776"/>
        <end position="799"/>
    </location>
</feature>
<gene>
    <name evidence="4" type="ORF">Q9L58_001859</name>
</gene>
<evidence type="ECO:0008006" key="6">
    <source>
        <dbReference type="Google" id="ProtNLM"/>
    </source>
</evidence>
<evidence type="ECO:0000259" key="2">
    <source>
        <dbReference type="Pfam" id="PF08447"/>
    </source>
</evidence>
<name>A0ABR3GTM2_9PEZI</name>
<evidence type="ECO:0000259" key="3">
    <source>
        <dbReference type="Pfam" id="PF14417"/>
    </source>
</evidence>
<dbReference type="Proteomes" id="UP001447188">
    <property type="component" value="Unassembled WGS sequence"/>
</dbReference>
<dbReference type="CDD" id="cd12148">
    <property type="entry name" value="fungal_TF_MHR"/>
    <property type="match status" value="1"/>
</dbReference>
<dbReference type="InterPro" id="IPR025847">
    <property type="entry name" value="MEDS_domain"/>
</dbReference>
<dbReference type="InterPro" id="IPR035965">
    <property type="entry name" value="PAS-like_dom_sf"/>
</dbReference>
<dbReference type="CDD" id="cd00130">
    <property type="entry name" value="PAS"/>
    <property type="match status" value="1"/>
</dbReference>
<dbReference type="Gene3D" id="3.30.450.20">
    <property type="entry name" value="PAS domain"/>
    <property type="match status" value="1"/>
</dbReference>
<evidence type="ECO:0000313" key="5">
    <source>
        <dbReference type="Proteomes" id="UP001447188"/>
    </source>
</evidence>
<accession>A0ABR3GTM2</accession>
<feature type="domain" description="PAS fold-3" evidence="2">
    <location>
        <begin position="286"/>
        <end position="354"/>
    </location>
</feature>
<protein>
    <recommendedName>
        <fullName evidence="6">PAS domain-containing protein</fullName>
    </recommendedName>
</protein>
<feature type="compositionally biased region" description="Polar residues" evidence="1">
    <location>
        <begin position="734"/>
        <end position="748"/>
    </location>
</feature>
<dbReference type="Pfam" id="PF14417">
    <property type="entry name" value="MEDS"/>
    <property type="match status" value="1"/>
</dbReference>
<dbReference type="InterPro" id="IPR000014">
    <property type="entry name" value="PAS"/>
</dbReference>
<feature type="region of interest" description="Disordered" evidence="1">
    <location>
        <begin position="734"/>
        <end position="799"/>
    </location>
</feature>
<evidence type="ECO:0000256" key="1">
    <source>
        <dbReference type="SAM" id="MobiDB-lite"/>
    </source>
</evidence>
<feature type="domain" description="MEDS" evidence="3">
    <location>
        <begin position="27"/>
        <end position="187"/>
    </location>
</feature>
<evidence type="ECO:0000313" key="4">
    <source>
        <dbReference type="EMBL" id="KAL0639173.1"/>
    </source>
</evidence>
<reference evidence="4 5" key="1">
    <citation type="submission" date="2024-02" db="EMBL/GenBank/DDBJ databases">
        <title>Discinaceae phylogenomics.</title>
        <authorList>
            <person name="Dirks A.C."/>
            <person name="James T.Y."/>
        </authorList>
    </citation>
    <scope>NUCLEOTIDE SEQUENCE [LARGE SCALE GENOMIC DNA]</scope>
    <source>
        <strain evidence="4 5">ACD0624</strain>
    </source>
</reference>
<comment type="caution">
    <text evidence="4">The sequence shown here is derived from an EMBL/GenBank/DDBJ whole genome shotgun (WGS) entry which is preliminary data.</text>
</comment>
<keyword evidence="5" id="KW-1185">Reference proteome</keyword>